<gene>
    <name evidence="1" type="ORF">EW146_g1799</name>
</gene>
<dbReference type="OrthoDB" id="5362978at2759"/>
<accession>A0A4S4M447</accession>
<protein>
    <submittedName>
        <fullName evidence="1">Uncharacterized protein</fullName>
    </submittedName>
</protein>
<dbReference type="AlphaFoldDB" id="A0A4S4M447"/>
<name>A0A4S4M447_9AGAM</name>
<dbReference type="EMBL" id="SGPL01000048">
    <property type="protein sequence ID" value="THH19337.1"/>
    <property type="molecule type" value="Genomic_DNA"/>
</dbReference>
<proteinExistence type="predicted"/>
<evidence type="ECO:0000313" key="1">
    <source>
        <dbReference type="EMBL" id="THH19337.1"/>
    </source>
</evidence>
<dbReference type="Proteomes" id="UP000310158">
    <property type="component" value="Unassembled WGS sequence"/>
</dbReference>
<evidence type="ECO:0000313" key="2">
    <source>
        <dbReference type="Proteomes" id="UP000310158"/>
    </source>
</evidence>
<sequence length="190" mass="21356">MPWPSRVLERFQGVPPNPCENEFHGPYNKLLYTLFPVDSDFNVDPRFTEPRFWESGDGLFAYEVRLEGKPLFIVQLKAPGDIELASARQKADTQIRSRMAEVAMTCPLPTLHGVSAMGTRLCFYRLDIPAKGENAIILPLPIPRKYLSSTDTAPAERWDCDILEEDGEAKFRAVVDEIQQGCAQLNPSGD</sequence>
<reference evidence="1 2" key="1">
    <citation type="submission" date="2019-02" db="EMBL/GenBank/DDBJ databases">
        <title>Genome sequencing of the rare red list fungi Bondarzewia mesenterica.</title>
        <authorList>
            <person name="Buettner E."/>
            <person name="Kellner H."/>
        </authorList>
    </citation>
    <scope>NUCLEOTIDE SEQUENCE [LARGE SCALE GENOMIC DNA]</scope>
    <source>
        <strain evidence="1 2">DSM 108281</strain>
    </source>
</reference>
<keyword evidence="2" id="KW-1185">Reference proteome</keyword>
<organism evidence="1 2">
    <name type="scientific">Bondarzewia mesenterica</name>
    <dbReference type="NCBI Taxonomy" id="1095465"/>
    <lineage>
        <taxon>Eukaryota</taxon>
        <taxon>Fungi</taxon>
        <taxon>Dikarya</taxon>
        <taxon>Basidiomycota</taxon>
        <taxon>Agaricomycotina</taxon>
        <taxon>Agaricomycetes</taxon>
        <taxon>Russulales</taxon>
        <taxon>Bondarzewiaceae</taxon>
        <taxon>Bondarzewia</taxon>
    </lineage>
</organism>
<comment type="caution">
    <text evidence="1">The sequence shown here is derived from an EMBL/GenBank/DDBJ whole genome shotgun (WGS) entry which is preliminary data.</text>
</comment>